<dbReference type="Proteomes" id="UP000242180">
    <property type="component" value="Unassembled WGS sequence"/>
</dbReference>
<dbReference type="FunFam" id="3.30.70.1660:FF:000004">
    <property type="entry name" value="Peptide chain release factor 1"/>
    <property type="match status" value="1"/>
</dbReference>
<dbReference type="SMART" id="SM00937">
    <property type="entry name" value="PCRF"/>
    <property type="match status" value="1"/>
</dbReference>
<dbReference type="GO" id="GO:0070126">
    <property type="term" value="P:mitochondrial translational termination"/>
    <property type="evidence" value="ECO:0007669"/>
    <property type="project" value="EnsemblFungi"/>
</dbReference>
<dbReference type="STRING" id="13706.A0A1X2HDC0"/>
<evidence type="ECO:0000313" key="9">
    <source>
        <dbReference type="Proteomes" id="UP000242180"/>
    </source>
</evidence>
<dbReference type="Gene3D" id="6.10.140.1950">
    <property type="match status" value="1"/>
</dbReference>
<proteinExistence type="inferred from homology"/>
<evidence type="ECO:0000256" key="3">
    <source>
        <dbReference type="ARBA" id="ARBA00022481"/>
    </source>
</evidence>
<dbReference type="PROSITE" id="PS00745">
    <property type="entry name" value="RF_PROK_I"/>
    <property type="match status" value="1"/>
</dbReference>
<dbReference type="FunCoup" id="A0A1X2HDC0">
    <property type="interactions" value="654"/>
</dbReference>
<dbReference type="PANTHER" id="PTHR43804:SF7">
    <property type="entry name" value="LD18447P"/>
    <property type="match status" value="1"/>
</dbReference>
<comment type="caution">
    <text evidence="8">The sequence shown here is derived from an EMBL/GenBank/DDBJ whole genome shotgun (WGS) entry which is preliminary data.</text>
</comment>
<dbReference type="GO" id="GO:0005829">
    <property type="term" value="C:cytosol"/>
    <property type="evidence" value="ECO:0007669"/>
    <property type="project" value="UniProtKB-ARBA"/>
</dbReference>
<evidence type="ECO:0000256" key="1">
    <source>
        <dbReference type="ARBA" id="ARBA00004496"/>
    </source>
</evidence>
<dbReference type="InterPro" id="IPR005139">
    <property type="entry name" value="PCRF"/>
</dbReference>
<name>A0A1X2HDC0_SYNRA</name>
<dbReference type="FunFam" id="3.30.160.20:FF:000004">
    <property type="entry name" value="Peptide chain release factor 1"/>
    <property type="match status" value="1"/>
</dbReference>
<dbReference type="InterPro" id="IPR000352">
    <property type="entry name" value="Pep_chain_release_fac_I"/>
</dbReference>
<keyword evidence="9" id="KW-1185">Reference proteome</keyword>
<dbReference type="GO" id="GO:0005743">
    <property type="term" value="C:mitochondrial inner membrane"/>
    <property type="evidence" value="ECO:0007669"/>
    <property type="project" value="EnsemblFungi"/>
</dbReference>
<dbReference type="GO" id="GO:0016149">
    <property type="term" value="F:translation release factor activity, codon specific"/>
    <property type="evidence" value="ECO:0007669"/>
    <property type="project" value="InterPro"/>
</dbReference>
<dbReference type="OrthoDB" id="2019491at2759"/>
<evidence type="ECO:0000256" key="5">
    <source>
        <dbReference type="ARBA" id="ARBA00022917"/>
    </source>
</evidence>
<dbReference type="OMA" id="DHRVGFK"/>
<dbReference type="InParanoid" id="A0A1X2HDC0"/>
<feature type="region of interest" description="Disordered" evidence="6">
    <location>
        <begin position="311"/>
        <end position="339"/>
    </location>
</feature>
<comment type="subcellular location">
    <subcellularLocation>
        <location evidence="1">Cytoplasm</location>
    </subcellularLocation>
</comment>
<dbReference type="NCBIfam" id="TIGR00019">
    <property type="entry name" value="prfA"/>
    <property type="match status" value="1"/>
</dbReference>
<evidence type="ECO:0000256" key="4">
    <source>
        <dbReference type="ARBA" id="ARBA00022490"/>
    </source>
</evidence>
<sequence length="384" mass="43156">MFSAFAPVKRVVWRVARYSTQANTRITPPLQKKLAALADRHDALLTQLNDNTLNSKELTEASKELATLSTPRSLYDDWQKSTRDLAQLRDMISKNDDDPEMLELAKEEFGDITDRLGTIEKDLVAELAPKDVADEASAILEIRAGAGGDEAALFTADISRMYERFAQINRWKWEVLSFSEELAGKGYKDITVNISGRNVFGQLKFESGVHRVQRVPATETQGRIHTSTITVAILPQPTEVDVQIRDSDLRVDVYRASGAGGQHVNTTDSAVRITHVPTGLVVAMQDERSQHKNKAKALKVLRAKIYEIERSKSESARRASRNQQIGSGNRSEKIRTYNYPQNRVTDHRINLTLHELEPVLSGEALSRVIEPLKEHHVNELLLEL</sequence>
<dbReference type="NCBIfam" id="NF001859">
    <property type="entry name" value="PRK00591.1"/>
    <property type="match status" value="1"/>
</dbReference>
<protein>
    <submittedName>
        <fullName evidence="8">Peptide chain release factor 1</fullName>
    </submittedName>
</protein>
<gene>
    <name evidence="8" type="ORF">BCR43DRAFT_492209</name>
</gene>
<organism evidence="8 9">
    <name type="scientific">Syncephalastrum racemosum</name>
    <name type="common">Filamentous fungus</name>
    <dbReference type="NCBI Taxonomy" id="13706"/>
    <lineage>
        <taxon>Eukaryota</taxon>
        <taxon>Fungi</taxon>
        <taxon>Fungi incertae sedis</taxon>
        <taxon>Mucoromycota</taxon>
        <taxon>Mucoromycotina</taxon>
        <taxon>Mucoromycetes</taxon>
        <taxon>Mucorales</taxon>
        <taxon>Syncephalastraceae</taxon>
        <taxon>Syncephalastrum</taxon>
    </lineage>
</organism>
<feature type="domain" description="Prokaryotic-type class I peptide chain release factors" evidence="7">
    <location>
        <begin position="255"/>
        <end position="271"/>
    </location>
</feature>
<keyword evidence="5" id="KW-0648">Protein biosynthesis</keyword>
<dbReference type="EMBL" id="MCGN01000005">
    <property type="protein sequence ID" value="ORY96752.1"/>
    <property type="molecule type" value="Genomic_DNA"/>
</dbReference>
<evidence type="ECO:0000256" key="6">
    <source>
        <dbReference type="SAM" id="MobiDB-lite"/>
    </source>
</evidence>
<accession>A0A1X2HDC0</accession>
<evidence type="ECO:0000256" key="2">
    <source>
        <dbReference type="ARBA" id="ARBA00010835"/>
    </source>
</evidence>
<dbReference type="Gene3D" id="3.30.70.1660">
    <property type="match status" value="1"/>
</dbReference>
<evidence type="ECO:0000259" key="7">
    <source>
        <dbReference type="PROSITE" id="PS00745"/>
    </source>
</evidence>
<dbReference type="Pfam" id="PF03462">
    <property type="entry name" value="PCRF"/>
    <property type="match status" value="1"/>
</dbReference>
<dbReference type="InterPro" id="IPR004373">
    <property type="entry name" value="RF-1"/>
</dbReference>
<keyword evidence="3" id="KW-0488">Methylation</keyword>
<dbReference type="FunFam" id="3.30.70.1660:FF:000002">
    <property type="entry name" value="Peptide chain release factor 1"/>
    <property type="match status" value="1"/>
</dbReference>
<dbReference type="HAMAP" id="MF_00093">
    <property type="entry name" value="Rel_fac_1"/>
    <property type="match status" value="1"/>
</dbReference>
<reference evidence="8 9" key="1">
    <citation type="submission" date="2016-07" db="EMBL/GenBank/DDBJ databases">
        <title>Pervasive Adenine N6-methylation of Active Genes in Fungi.</title>
        <authorList>
            <consortium name="DOE Joint Genome Institute"/>
            <person name="Mondo S.J."/>
            <person name="Dannebaum R.O."/>
            <person name="Kuo R.C."/>
            <person name="Labutti K."/>
            <person name="Haridas S."/>
            <person name="Kuo A."/>
            <person name="Salamov A."/>
            <person name="Ahrendt S.R."/>
            <person name="Lipzen A."/>
            <person name="Sullivan W."/>
            <person name="Andreopoulos W.B."/>
            <person name="Clum A."/>
            <person name="Lindquist E."/>
            <person name="Daum C."/>
            <person name="Ramamoorthy G.K."/>
            <person name="Gryganskyi A."/>
            <person name="Culley D."/>
            <person name="Magnuson J.K."/>
            <person name="James T.Y."/>
            <person name="O'Malley M.A."/>
            <person name="Stajich J.E."/>
            <person name="Spatafora J.W."/>
            <person name="Visel A."/>
            <person name="Grigoriev I.V."/>
        </authorList>
    </citation>
    <scope>NUCLEOTIDE SEQUENCE [LARGE SCALE GENOMIC DNA]</scope>
    <source>
        <strain evidence="8 9">NRRL 2496</strain>
    </source>
</reference>
<keyword evidence="4" id="KW-0963">Cytoplasm</keyword>
<dbReference type="InterPro" id="IPR050057">
    <property type="entry name" value="Prokaryotic/Mito_RF"/>
</dbReference>
<dbReference type="AlphaFoldDB" id="A0A1X2HDC0"/>
<dbReference type="Gene3D" id="3.30.160.20">
    <property type="match status" value="1"/>
</dbReference>
<dbReference type="PANTHER" id="PTHR43804">
    <property type="entry name" value="LD18447P"/>
    <property type="match status" value="1"/>
</dbReference>
<dbReference type="InterPro" id="IPR045853">
    <property type="entry name" value="Pep_chain_release_fac_I_sf"/>
</dbReference>
<evidence type="ECO:0000313" key="8">
    <source>
        <dbReference type="EMBL" id="ORY96752.1"/>
    </source>
</evidence>
<dbReference type="SUPFAM" id="SSF75620">
    <property type="entry name" value="Release factor"/>
    <property type="match status" value="1"/>
</dbReference>
<comment type="similarity">
    <text evidence="2">Belongs to the prokaryotic/mitochondrial release factor family.</text>
</comment>
<dbReference type="Pfam" id="PF00472">
    <property type="entry name" value="RF-1"/>
    <property type="match status" value="1"/>
</dbReference>